<dbReference type="InterPro" id="IPR011016">
    <property type="entry name" value="Znf_RING-CH"/>
</dbReference>
<dbReference type="GO" id="GO:0008270">
    <property type="term" value="F:zinc ion binding"/>
    <property type="evidence" value="ECO:0007669"/>
    <property type="project" value="UniProtKB-KW"/>
</dbReference>
<feature type="non-terminal residue" evidence="8">
    <location>
        <position position="1"/>
    </location>
</feature>
<protein>
    <recommendedName>
        <fullName evidence="2">RING-type E3 ubiquitin transferase</fullName>
        <ecNumber evidence="2">2.3.2.27</ecNumber>
    </recommendedName>
</protein>
<dbReference type="SMART" id="SM00744">
    <property type="entry name" value="RINGv"/>
    <property type="match status" value="1"/>
</dbReference>
<evidence type="ECO:0000259" key="7">
    <source>
        <dbReference type="PROSITE" id="PS50089"/>
    </source>
</evidence>
<accession>S8CVK3</accession>
<evidence type="ECO:0000256" key="6">
    <source>
        <dbReference type="PROSITE-ProRule" id="PRU00175"/>
    </source>
</evidence>
<dbReference type="SMART" id="SM00184">
    <property type="entry name" value="RING"/>
    <property type="match status" value="1"/>
</dbReference>
<feature type="domain" description="RING-type" evidence="7">
    <location>
        <begin position="22"/>
        <end position="66"/>
    </location>
</feature>
<sequence length="71" mass="7949">PAVQSAVEGLKRSGRVSAEDLCLICLEDFSEQGLEEGFLTMPCSHNFHDGCIKRWLGISHYCPTCRYQMPS</sequence>
<gene>
    <name evidence="8" type="ORF">M569_03347</name>
</gene>
<keyword evidence="4 6" id="KW-0863">Zinc-finger</keyword>
<dbReference type="GO" id="GO:0016567">
    <property type="term" value="P:protein ubiquitination"/>
    <property type="evidence" value="ECO:0007669"/>
    <property type="project" value="TreeGrafter"/>
</dbReference>
<dbReference type="EC" id="2.3.2.27" evidence="2"/>
<dbReference type="Gene3D" id="3.30.40.10">
    <property type="entry name" value="Zinc/RING finger domain, C3HC4 (zinc finger)"/>
    <property type="match status" value="1"/>
</dbReference>
<dbReference type="AlphaFoldDB" id="S8CVK3"/>
<name>S8CVK3_9LAMI</name>
<dbReference type="GO" id="GO:0005737">
    <property type="term" value="C:cytoplasm"/>
    <property type="evidence" value="ECO:0007669"/>
    <property type="project" value="TreeGrafter"/>
</dbReference>
<dbReference type="OrthoDB" id="4348522at2759"/>
<evidence type="ECO:0000256" key="3">
    <source>
        <dbReference type="ARBA" id="ARBA00022723"/>
    </source>
</evidence>
<dbReference type="InterPro" id="IPR013083">
    <property type="entry name" value="Znf_RING/FYVE/PHD"/>
</dbReference>
<evidence type="ECO:0000256" key="1">
    <source>
        <dbReference type="ARBA" id="ARBA00000900"/>
    </source>
</evidence>
<reference evidence="8 9" key="1">
    <citation type="journal article" date="2013" name="BMC Genomics">
        <title>The miniature genome of a carnivorous plant Genlisea aurea contains a low number of genes and short non-coding sequences.</title>
        <authorList>
            <person name="Leushkin E.V."/>
            <person name="Sutormin R.A."/>
            <person name="Nabieva E.R."/>
            <person name="Penin A.A."/>
            <person name="Kondrashov A.S."/>
            <person name="Logacheva M.D."/>
        </authorList>
    </citation>
    <scope>NUCLEOTIDE SEQUENCE [LARGE SCALE GENOMIC DNA]</scope>
</reference>
<dbReference type="EMBL" id="AUSU01001268">
    <property type="protein sequence ID" value="EPS71414.1"/>
    <property type="molecule type" value="Genomic_DNA"/>
</dbReference>
<proteinExistence type="predicted"/>
<dbReference type="InterPro" id="IPR001841">
    <property type="entry name" value="Znf_RING"/>
</dbReference>
<keyword evidence="9" id="KW-1185">Reference proteome</keyword>
<evidence type="ECO:0000313" key="8">
    <source>
        <dbReference type="EMBL" id="EPS71414.1"/>
    </source>
</evidence>
<evidence type="ECO:0000256" key="2">
    <source>
        <dbReference type="ARBA" id="ARBA00012483"/>
    </source>
</evidence>
<dbReference type="PROSITE" id="PS50089">
    <property type="entry name" value="ZF_RING_2"/>
    <property type="match status" value="1"/>
</dbReference>
<comment type="catalytic activity">
    <reaction evidence="1">
        <text>S-ubiquitinyl-[E2 ubiquitin-conjugating enzyme]-L-cysteine + [acceptor protein]-L-lysine = [E2 ubiquitin-conjugating enzyme]-L-cysteine + N(6)-ubiquitinyl-[acceptor protein]-L-lysine.</text>
        <dbReference type="EC" id="2.3.2.27"/>
    </reaction>
</comment>
<evidence type="ECO:0000256" key="5">
    <source>
        <dbReference type="ARBA" id="ARBA00022833"/>
    </source>
</evidence>
<keyword evidence="3" id="KW-0479">Metal-binding</keyword>
<dbReference type="Proteomes" id="UP000015453">
    <property type="component" value="Unassembled WGS sequence"/>
</dbReference>
<dbReference type="SUPFAM" id="SSF57850">
    <property type="entry name" value="RING/U-box"/>
    <property type="match status" value="1"/>
</dbReference>
<dbReference type="PANTHER" id="PTHR15710">
    <property type="entry name" value="E3 UBIQUITIN-PROTEIN LIGASE PRAJA"/>
    <property type="match status" value="1"/>
</dbReference>
<organism evidence="8 9">
    <name type="scientific">Genlisea aurea</name>
    <dbReference type="NCBI Taxonomy" id="192259"/>
    <lineage>
        <taxon>Eukaryota</taxon>
        <taxon>Viridiplantae</taxon>
        <taxon>Streptophyta</taxon>
        <taxon>Embryophyta</taxon>
        <taxon>Tracheophyta</taxon>
        <taxon>Spermatophyta</taxon>
        <taxon>Magnoliopsida</taxon>
        <taxon>eudicotyledons</taxon>
        <taxon>Gunneridae</taxon>
        <taxon>Pentapetalae</taxon>
        <taxon>asterids</taxon>
        <taxon>lamiids</taxon>
        <taxon>Lamiales</taxon>
        <taxon>Lentibulariaceae</taxon>
        <taxon>Genlisea</taxon>
    </lineage>
</organism>
<dbReference type="PANTHER" id="PTHR15710:SF77">
    <property type="entry name" value="RING-H2 FINGER PROTEIN ATL21B"/>
    <property type="match status" value="1"/>
</dbReference>
<dbReference type="Pfam" id="PF13639">
    <property type="entry name" value="zf-RING_2"/>
    <property type="match status" value="1"/>
</dbReference>
<evidence type="ECO:0000256" key="4">
    <source>
        <dbReference type="ARBA" id="ARBA00022771"/>
    </source>
</evidence>
<evidence type="ECO:0000313" key="9">
    <source>
        <dbReference type="Proteomes" id="UP000015453"/>
    </source>
</evidence>
<keyword evidence="5" id="KW-0862">Zinc</keyword>
<dbReference type="GO" id="GO:0061630">
    <property type="term" value="F:ubiquitin protein ligase activity"/>
    <property type="evidence" value="ECO:0007669"/>
    <property type="project" value="UniProtKB-EC"/>
</dbReference>
<comment type="caution">
    <text evidence="8">The sequence shown here is derived from an EMBL/GenBank/DDBJ whole genome shotgun (WGS) entry which is preliminary data.</text>
</comment>